<sequence>MAMAIVNMQEFTLVARNSKLATSNNLLQTTNLNLWSGKTKTSFPPRKGGTPAGNLVPLILALSALDDGLQAADSR</sequence>
<gene>
    <name evidence="1" type="ORF">PHYBLDRAFT_143454</name>
</gene>
<proteinExistence type="predicted"/>
<dbReference type="RefSeq" id="XP_018294530.1">
    <property type="nucleotide sequence ID" value="XM_018430987.1"/>
</dbReference>
<dbReference type="InParanoid" id="A0A167NR01"/>
<reference evidence="2" key="1">
    <citation type="submission" date="2015-06" db="EMBL/GenBank/DDBJ databases">
        <title>Expansion of signal transduction pathways in fungi by whole-genome duplication.</title>
        <authorList>
            <consortium name="DOE Joint Genome Institute"/>
            <person name="Corrochano L.M."/>
            <person name="Kuo A."/>
            <person name="Marcet-Houben M."/>
            <person name="Polaino S."/>
            <person name="Salamov A."/>
            <person name="Villalobos J.M."/>
            <person name="Alvarez M.I."/>
            <person name="Avalos J."/>
            <person name="Benito E.P."/>
            <person name="Benoit I."/>
            <person name="Burger G."/>
            <person name="Camino L.P."/>
            <person name="Canovas D."/>
            <person name="Cerda-Olmedo E."/>
            <person name="Cheng J.-F."/>
            <person name="Dominguez A."/>
            <person name="Elias M."/>
            <person name="Eslava A.P."/>
            <person name="Glaser F."/>
            <person name="Grimwood J."/>
            <person name="Gutierrez G."/>
            <person name="Heitman J."/>
            <person name="Henrissat B."/>
            <person name="Iturriaga E.A."/>
            <person name="Lang B.F."/>
            <person name="Lavin J.L."/>
            <person name="Lee S."/>
            <person name="Li W."/>
            <person name="Lindquist E."/>
            <person name="Lopez-Garcia S."/>
            <person name="Luque E.M."/>
            <person name="Marcos A.T."/>
            <person name="Martin J."/>
            <person name="McCluskey K."/>
            <person name="Medina H.R."/>
            <person name="Miralles-Duran A."/>
            <person name="Miyazaki A."/>
            <person name="Munoz-Torres E."/>
            <person name="Oguiza J.A."/>
            <person name="Ohm R."/>
            <person name="Olmedo M."/>
            <person name="Orejas M."/>
            <person name="Ortiz-Castellanos L."/>
            <person name="Pisabarro A.G."/>
            <person name="Rodriguez-Romero J."/>
            <person name="Ruiz-Herrera J."/>
            <person name="Ruiz-Vazquez R."/>
            <person name="Sanz C."/>
            <person name="Schackwitz W."/>
            <person name="Schmutz J."/>
            <person name="Shahriari M."/>
            <person name="Shelest E."/>
            <person name="Silva-Franco F."/>
            <person name="Soanes D."/>
            <person name="Syed K."/>
            <person name="Tagua V.G."/>
            <person name="Talbot N.J."/>
            <person name="Thon M."/>
            <person name="De vries R.P."/>
            <person name="Wiebenga A."/>
            <person name="Yadav J.S."/>
            <person name="Braun E.L."/>
            <person name="Baker S."/>
            <person name="Garre V."/>
            <person name="Horwitz B."/>
            <person name="Torres-Martinez S."/>
            <person name="Idnurm A."/>
            <person name="Herrera-Estrella A."/>
            <person name="Gabaldon T."/>
            <person name="Grigoriev I.V."/>
        </authorList>
    </citation>
    <scope>NUCLEOTIDE SEQUENCE [LARGE SCALE GENOMIC DNA]</scope>
    <source>
        <strain evidence="2">NRRL 1555(-)</strain>
    </source>
</reference>
<dbReference type="AlphaFoldDB" id="A0A167NR01"/>
<organism evidence="1 2">
    <name type="scientific">Phycomyces blakesleeanus (strain ATCC 8743b / DSM 1359 / FGSC 10004 / NBRC 33097 / NRRL 1555)</name>
    <dbReference type="NCBI Taxonomy" id="763407"/>
    <lineage>
        <taxon>Eukaryota</taxon>
        <taxon>Fungi</taxon>
        <taxon>Fungi incertae sedis</taxon>
        <taxon>Mucoromycota</taxon>
        <taxon>Mucoromycotina</taxon>
        <taxon>Mucoromycetes</taxon>
        <taxon>Mucorales</taxon>
        <taxon>Phycomycetaceae</taxon>
        <taxon>Phycomyces</taxon>
    </lineage>
</organism>
<evidence type="ECO:0000313" key="2">
    <source>
        <dbReference type="Proteomes" id="UP000077315"/>
    </source>
</evidence>
<dbReference type="EMBL" id="KV440976">
    <property type="protein sequence ID" value="OAD76490.1"/>
    <property type="molecule type" value="Genomic_DNA"/>
</dbReference>
<keyword evidence="2" id="KW-1185">Reference proteome</keyword>
<dbReference type="Proteomes" id="UP000077315">
    <property type="component" value="Unassembled WGS sequence"/>
</dbReference>
<protein>
    <submittedName>
        <fullName evidence="1">Uncharacterized protein</fullName>
    </submittedName>
</protein>
<accession>A0A167NR01</accession>
<name>A0A167NR01_PHYB8</name>
<dbReference type="VEuPathDB" id="FungiDB:PHYBLDRAFT_143454"/>
<dbReference type="GeneID" id="28991893"/>
<evidence type="ECO:0000313" key="1">
    <source>
        <dbReference type="EMBL" id="OAD76490.1"/>
    </source>
</evidence>